<dbReference type="InterPro" id="IPR051327">
    <property type="entry name" value="MATE_MepA_subfamily"/>
</dbReference>
<protein>
    <submittedName>
        <fullName evidence="7">MATE domain protein</fullName>
    </submittedName>
</protein>
<organism evidence="7 8">
    <name type="scientific">Treponema phagedenis</name>
    <dbReference type="NCBI Taxonomy" id="162"/>
    <lineage>
        <taxon>Bacteria</taxon>
        <taxon>Pseudomonadati</taxon>
        <taxon>Spirochaetota</taxon>
        <taxon>Spirochaetia</taxon>
        <taxon>Spirochaetales</taxon>
        <taxon>Treponemataceae</taxon>
        <taxon>Treponema</taxon>
    </lineage>
</organism>
<accession>A0A0B7H1X0</accession>
<evidence type="ECO:0000256" key="5">
    <source>
        <dbReference type="ARBA" id="ARBA00023136"/>
    </source>
</evidence>
<keyword evidence="3 6" id="KW-0812">Transmembrane</keyword>
<gene>
    <name evidence="7" type="ORF">TPHV1_70093</name>
</gene>
<feature type="transmembrane region" description="Helical" evidence="6">
    <location>
        <begin position="155"/>
        <end position="177"/>
    </location>
</feature>
<feature type="transmembrane region" description="Helical" evidence="6">
    <location>
        <begin position="210"/>
        <end position="232"/>
    </location>
</feature>
<evidence type="ECO:0000256" key="6">
    <source>
        <dbReference type="SAM" id="Phobius"/>
    </source>
</evidence>
<evidence type="ECO:0000256" key="1">
    <source>
        <dbReference type="ARBA" id="ARBA00004651"/>
    </source>
</evidence>
<feature type="transmembrane region" description="Helical" evidence="6">
    <location>
        <begin position="378"/>
        <end position="397"/>
    </location>
</feature>
<dbReference type="Pfam" id="PF01554">
    <property type="entry name" value="MatE"/>
    <property type="match status" value="2"/>
</dbReference>
<feature type="transmembrane region" description="Helical" evidence="6">
    <location>
        <begin position="36"/>
        <end position="55"/>
    </location>
</feature>
<keyword evidence="5 6" id="KW-0472">Membrane</keyword>
<feature type="transmembrane region" description="Helical" evidence="6">
    <location>
        <begin position="184"/>
        <end position="204"/>
    </location>
</feature>
<evidence type="ECO:0000256" key="4">
    <source>
        <dbReference type="ARBA" id="ARBA00022989"/>
    </source>
</evidence>
<feature type="transmembrane region" description="Helical" evidence="6">
    <location>
        <begin position="289"/>
        <end position="311"/>
    </location>
</feature>
<dbReference type="RefSeq" id="WP_081718705.1">
    <property type="nucleotide sequence ID" value="NZ_JARGEY010000065.1"/>
</dbReference>
<feature type="transmembrane region" description="Helical" evidence="6">
    <location>
        <begin position="263"/>
        <end position="283"/>
    </location>
</feature>
<dbReference type="GO" id="GO:0005886">
    <property type="term" value="C:plasma membrane"/>
    <property type="evidence" value="ECO:0007669"/>
    <property type="project" value="UniProtKB-SubCell"/>
</dbReference>
<evidence type="ECO:0000256" key="3">
    <source>
        <dbReference type="ARBA" id="ARBA00022692"/>
    </source>
</evidence>
<feature type="transmembrane region" description="Helical" evidence="6">
    <location>
        <begin position="113"/>
        <end position="135"/>
    </location>
</feature>
<keyword evidence="8" id="KW-1185">Reference proteome</keyword>
<dbReference type="PANTHER" id="PTHR43823">
    <property type="entry name" value="SPORULATION PROTEIN YKVU"/>
    <property type="match status" value="1"/>
</dbReference>
<comment type="subcellular location">
    <subcellularLocation>
        <location evidence="1">Cell membrane</location>
        <topology evidence="1">Multi-pass membrane protein</topology>
    </subcellularLocation>
</comment>
<dbReference type="GO" id="GO:0042910">
    <property type="term" value="F:xenobiotic transmembrane transporter activity"/>
    <property type="evidence" value="ECO:0007669"/>
    <property type="project" value="InterPro"/>
</dbReference>
<sequence length="464" mass="50532">MEDDPSGLSMRLGFKINCGNTIDLKSLAEGDMLKTFFKYTILSILRMVGISAFVFADTYFVSKAFGAIGLAALNISIPIVNIVNGVALMISIGGGSAFSILRAQQDIEGANKIFSLTVNTALVIGIVFMSIGILFSENLAKIFGADTDTLAMSLTYIRTILLCAPVNMINSILISFSRNDHKPALAMVGVMAGGLTNILFDYLLMFPLQMGMFGAAIATGLSPLVGIAIILLNRFKDTSNYRYIKTAEVKPLGRIIKLGTPSFITELSGAFVLILFNLIILSISGNIGVASYGIIANISFIVIAIFTGLGQGLQPIASAAYGVKDMFRLQQYLKFGIIAALFISAIMYAVLFMFTKDVVTIFNAEKLIELEQIASKGIRIYFLGFFFAGMNIVVLLYQAAIERVHSSFLISTLRGFVVIFFVVLLTSKLWQLDGVWISFVITEGIVFITSLIILQVEKRNIERA</sequence>
<keyword evidence="2" id="KW-1003">Cell membrane</keyword>
<feature type="transmembrane region" description="Helical" evidence="6">
    <location>
        <begin position="75"/>
        <end position="101"/>
    </location>
</feature>
<dbReference type="AlphaFoldDB" id="A0A0B7H1X0"/>
<evidence type="ECO:0000256" key="2">
    <source>
        <dbReference type="ARBA" id="ARBA00022475"/>
    </source>
</evidence>
<feature type="transmembrane region" description="Helical" evidence="6">
    <location>
        <begin position="436"/>
        <end position="454"/>
    </location>
</feature>
<dbReference type="PANTHER" id="PTHR43823:SF3">
    <property type="entry name" value="MULTIDRUG EXPORT PROTEIN MEPA"/>
    <property type="match status" value="1"/>
</dbReference>
<evidence type="ECO:0000313" key="8">
    <source>
        <dbReference type="Proteomes" id="UP000042527"/>
    </source>
</evidence>
<feature type="transmembrane region" description="Helical" evidence="6">
    <location>
        <begin position="332"/>
        <end position="354"/>
    </location>
</feature>
<dbReference type="InterPro" id="IPR002528">
    <property type="entry name" value="MATE_fam"/>
</dbReference>
<reference evidence="8" key="1">
    <citation type="submission" date="2015-01" db="EMBL/GenBank/DDBJ databases">
        <authorList>
            <person name="Manzoor Shahid"/>
            <person name="Zubair Saima"/>
        </authorList>
    </citation>
    <scope>NUCLEOTIDE SEQUENCE [LARGE SCALE GENOMIC DNA]</scope>
    <source>
        <strain evidence="8">V1</strain>
    </source>
</reference>
<proteinExistence type="predicted"/>
<dbReference type="Proteomes" id="UP000042527">
    <property type="component" value="Unassembled WGS sequence"/>
</dbReference>
<dbReference type="GO" id="GO:0015297">
    <property type="term" value="F:antiporter activity"/>
    <property type="evidence" value="ECO:0007669"/>
    <property type="project" value="InterPro"/>
</dbReference>
<name>A0A0B7H1X0_TREPH</name>
<keyword evidence="4 6" id="KW-1133">Transmembrane helix</keyword>
<dbReference type="EMBL" id="CDNC01000049">
    <property type="protein sequence ID" value="CEM63230.1"/>
    <property type="molecule type" value="Genomic_DNA"/>
</dbReference>
<feature type="transmembrane region" description="Helical" evidence="6">
    <location>
        <begin position="409"/>
        <end position="430"/>
    </location>
</feature>
<evidence type="ECO:0000313" key="7">
    <source>
        <dbReference type="EMBL" id="CEM63230.1"/>
    </source>
</evidence>